<dbReference type="CDD" id="cd00067">
    <property type="entry name" value="GAL4"/>
    <property type="match status" value="1"/>
</dbReference>
<dbReference type="SMART" id="SM00906">
    <property type="entry name" value="Fungal_trans"/>
    <property type="match status" value="1"/>
</dbReference>
<dbReference type="PANTHER" id="PTHR47424">
    <property type="entry name" value="REGULATORY PROTEIN GAL4"/>
    <property type="match status" value="1"/>
</dbReference>
<feature type="compositionally biased region" description="Polar residues" evidence="5">
    <location>
        <begin position="132"/>
        <end position="154"/>
    </location>
</feature>
<keyword evidence="9" id="KW-1185">Reference proteome</keyword>
<evidence type="ECO:0000313" key="8">
    <source>
        <dbReference type="EMBL" id="RFU78003.1"/>
    </source>
</evidence>
<keyword evidence="4" id="KW-0539">Nucleus</keyword>
<evidence type="ECO:0000256" key="1">
    <source>
        <dbReference type="ARBA" id="ARBA00022723"/>
    </source>
</evidence>
<reference evidence="8 9" key="1">
    <citation type="journal article" date="2018" name="PLoS Pathog.">
        <title>Evolution of structural diversity of trichothecenes, a family of toxins produced by plant pathogenic and entomopathogenic fungi.</title>
        <authorList>
            <person name="Proctor R.H."/>
            <person name="McCormick S.P."/>
            <person name="Kim H.S."/>
            <person name="Cardoza R.E."/>
            <person name="Stanley A.M."/>
            <person name="Lindo L."/>
            <person name="Kelly A."/>
            <person name="Brown D.W."/>
            <person name="Lee T."/>
            <person name="Vaughan M.M."/>
            <person name="Alexander N.J."/>
            <person name="Busman M."/>
            <person name="Gutierrez S."/>
        </authorList>
    </citation>
    <scope>NUCLEOTIDE SEQUENCE [LARGE SCALE GENOMIC DNA]</scope>
    <source>
        <strain evidence="8 9">IBT 40837</strain>
    </source>
</reference>
<dbReference type="InterPro" id="IPR001138">
    <property type="entry name" value="Zn2Cys6_DnaBD"/>
</dbReference>
<dbReference type="InterPro" id="IPR051127">
    <property type="entry name" value="Fungal_SecMet_Regulators"/>
</dbReference>
<feature type="region of interest" description="Disordered" evidence="5">
    <location>
        <begin position="677"/>
        <end position="699"/>
    </location>
</feature>
<dbReference type="GO" id="GO:0005634">
    <property type="term" value="C:nucleus"/>
    <property type="evidence" value="ECO:0007669"/>
    <property type="project" value="TreeGrafter"/>
</dbReference>
<dbReference type="OrthoDB" id="47007at2759"/>
<evidence type="ECO:0000256" key="6">
    <source>
        <dbReference type="SAM" id="Phobius"/>
    </source>
</evidence>
<dbReference type="GO" id="GO:0000435">
    <property type="term" value="P:positive regulation of transcription from RNA polymerase II promoter by galactose"/>
    <property type="evidence" value="ECO:0007669"/>
    <property type="project" value="TreeGrafter"/>
</dbReference>
<proteinExistence type="predicted"/>
<gene>
    <name evidence="8" type="ORF">TARUN_4238</name>
</gene>
<protein>
    <recommendedName>
        <fullName evidence="7">Zn(2)-C6 fungal-type domain-containing protein</fullName>
    </recommendedName>
</protein>
<comment type="caution">
    <text evidence="8">The sequence shown here is derived from an EMBL/GenBank/DDBJ whole genome shotgun (WGS) entry which is preliminary data.</text>
</comment>
<dbReference type="PANTHER" id="PTHR47424:SF9">
    <property type="entry name" value="TAH-2"/>
    <property type="match status" value="1"/>
</dbReference>
<keyword evidence="6" id="KW-0812">Transmembrane</keyword>
<keyword evidence="6" id="KW-1133">Transmembrane helix</keyword>
<name>A0A395NPZ6_TRIAR</name>
<feature type="compositionally biased region" description="Basic residues" evidence="5">
    <location>
        <begin position="50"/>
        <end position="60"/>
    </location>
</feature>
<keyword evidence="2" id="KW-0805">Transcription regulation</keyword>
<dbReference type="InterPro" id="IPR007219">
    <property type="entry name" value="XnlR_reg_dom"/>
</dbReference>
<dbReference type="STRING" id="490622.A0A395NPZ6"/>
<keyword evidence="3" id="KW-0804">Transcription</keyword>
<dbReference type="AlphaFoldDB" id="A0A395NPZ6"/>
<evidence type="ECO:0000259" key="7">
    <source>
        <dbReference type="PROSITE" id="PS50048"/>
    </source>
</evidence>
<evidence type="ECO:0000256" key="3">
    <source>
        <dbReference type="ARBA" id="ARBA00023163"/>
    </source>
</evidence>
<keyword evidence="6" id="KW-0472">Membrane</keyword>
<dbReference type="Gene3D" id="4.10.240.10">
    <property type="entry name" value="Zn(2)-C6 fungal-type DNA-binding domain"/>
    <property type="match status" value="1"/>
</dbReference>
<dbReference type="CDD" id="cd12148">
    <property type="entry name" value="fungal_TF_MHR"/>
    <property type="match status" value="1"/>
</dbReference>
<dbReference type="GO" id="GO:0000978">
    <property type="term" value="F:RNA polymerase II cis-regulatory region sequence-specific DNA binding"/>
    <property type="evidence" value="ECO:0007669"/>
    <property type="project" value="TreeGrafter"/>
</dbReference>
<evidence type="ECO:0000256" key="2">
    <source>
        <dbReference type="ARBA" id="ARBA00023015"/>
    </source>
</evidence>
<feature type="domain" description="Zn(2)-C6 fungal-type" evidence="7">
    <location>
        <begin position="17"/>
        <end position="48"/>
    </location>
</feature>
<feature type="region of interest" description="Disordered" evidence="5">
    <location>
        <begin position="49"/>
        <end position="168"/>
    </location>
</feature>
<dbReference type="GO" id="GO:0000981">
    <property type="term" value="F:DNA-binding transcription factor activity, RNA polymerase II-specific"/>
    <property type="evidence" value="ECO:0007669"/>
    <property type="project" value="InterPro"/>
</dbReference>
<evidence type="ECO:0000313" key="9">
    <source>
        <dbReference type="Proteomes" id="UP000266272"/>
    </source>
</evidence>
<feature type="transmembrane region" description="Helical" evidence="6">
    <location>
        <begin position="586"/>
        <end position="607"/>
    </location>
</feature>
<dbReference type="EMBL" id="PXOA01000241">
    <property type="protein sequence ID" value="RFU78003.1"/>
    <property type="molecule type" value="Genomic_DNA"/>
</dbReference>
<keyword evidence="1" id="KW-0479">Metal-binding</keyword>
<dbReference type="PROSITE" id="PS00463">
    <property type="entry name" value="ZN2_CY6_FUNGAL_1"/>
    <property type="match status" value="1"/>
</dbReference>
<dbReference type="GO" id="GO:0006351">
    <property type="term" value="P:DNA-templated transcription"/>
    <property type="evidence" value="ECO:0007669"/>
    <property type="project" value="InterPro"/>
</dbReference>
<dbReference type="PROSITE" id="PS50048">
    <property type="entry name" value="ZN2_CY6_FUNGAL_2"/>
    <property type="match status" value="1"/>
</dbReference>
<sequence>MPRPKVHPSQRQRAAEACNFCRASKKRCSATVPCTACQRRGIGASCFLTHRPRGSRKLPPRARTAGPEQIPSSPSGGDNNRDSIGADVSLHRRPEESAWGRNSFPQTASSEWCPEVDTTSMINDADGDYQPLTPTDSRISMSEVTANRPTQKPTQLPARSGSPTVEPESHARMLLNLRGERGKPYHAIIQRCYVEFFSANSALLVYIGEAASLSFLQLIRDTVTAQIGPSQFSHNDKRDSMLETEPSVVNSNSLESANCNIDLEGSLLYARTFEAATGGLLDIFGPTEVEDFLIRASTDGSQSVSPCQHASIDLVIAIGAQCKSPIDAQQIGSAYFRQAQQRAFASMLEDPNIDMVRAFLLMAFYMLGHCRRNTAFMYLGIASRAAVALGMHSRHSYTDLKSPLCQLRLHIWMSLCVLDMLVCSILGRPPATAGLRSELDASIISSYSSLATRHRQSTASLFASYKILTIIIESVDVLYGKKVASTTLVEQFLSKIEDWSQNLPSFLRNPLTSKKSSPARKAAADSIHIACLYYFAITLVTRPVLISRLTSRPDTATPSSSPLASACLDAAVYLVQTCSDAHKTGLLLGNMCIMKALIFAAGLILGFDMFAKRELDYEVEVAFRSAKDVLDFLGIQSPQAAHYSEILTLLSNAIMKQRVKLSSRPRSRFVGKLLSFSGEGDPSHENSSNNDDEILPLNNTGLPTGEIGGVWMADLPAQPTDMDGDMLRGWDSLDLSHWDSFPFYSPRVFNSE</sequence>
<dbReference type="InterPro" id="IPR036864">
    <property type="entry name" value="Zn2-C6_fun-type_DNA-bd_sf"/>
</dbReference>
<organism evidence="8 9">
    <name type="scientific">Trichoderma arundinaceum</name>
    <dbReference type="NCBI Taxonomy" id="490622"/>
    <lineage>
        <taxon>Eukaryota</taxon>
        <taxon>Fungi</taxon>
        <taxon>Dikarya</taxon>
        <taxon>Ascomycota</taxon>
        <taxon>Pezizomycotina</taxon>
        <taxon>Sordariomycetes</taxon>
        <taxon>Hypocreomycetidae</taxon>
        <taxon>Hypocreales</taxon>
        <taxon>Hypocreaceae</taxon>
        <taxon>Trichoderma</taxon>
    </lineage>
</organism>
<evidence type="ECO:0000256" key="4">
    <source>
        <dbReference type="ARBA" id="ARBA00023242"/>
    </source>
</evidence>
<dbReference type="GO" id="GO:0008270">
    <property type="term" value="F:zinc ion binding"/>
    <property type="evidence" value="ECO:0007669"/>
    <property type="project" value="InterPro"/>
</dbReference>
<accession>A0A395NPZ6</accession>
<evidence type="ECO:0000256" key="5">
    <source>
        <dbReference type="SAM" id="MobiDB-lite"/>
    </source>
</evidence>
<feature type="compositionally biased region" description="Basic and acidic residues" evidence="5">
    <location>
        <begin position="89"/>
        <end position="98"/>
    </location>
</feature>
<dbReference type="SUPFAM" id="SSF57701">
    <property type="entry name" value="Zn2/Cys6 DNA-binding domain"/>
    <property type="match status" value="1"/>
</dbReference>
<dbReference type="Pfam" id="PF00172">
    <property type="entry name" value="Zn_clus"/>
    <property type="match status" value="1"/>
</dbReference>
<dbReference type="SMART" id="SM00066">
    <property type="entry name" value="GAL4"/>
    <property type="match status" value="1"/>
</dbReference>
<dbReference type="Proteomes" id="UP000266272">
    <property type="component" value="Unassembled WGS sequence"/>
</dbReference>
<dbReference type="Pfam" id="PF04082">
    <property type="entry name" value="Fungal_trans"/>
    <property type="match status" value="1"/>
</dbReference>